<feature type="domain" description="ABC transmembrane type-1" evidence="10">
    <location>
        <begin position="17"/>
        <end position="218"/>
    </location>
</feature>
<name>A0A9E8CTJ3_9HYPH</name>
<feature type="transmembrane region" description="Helical" evidence="9">
    <location>
        <begin position="66"/>
        <end position="87"/>
    </location>
</feature>
<reference evidence="11" key="1">
    <citation type="submission" date="2022-08" db="EMBL/GenBank/DDBJ databases">
        <title>Complete Genome Sequences of 2 Bosea sp. soil isolates.</title>
        <authorList>
            <person name="Alvarez Arevalo M."/>
            <person name="Sterndorff E.B."/>
            <person name="Faurdal D."/>
            <person name="Joergensen T.S."/>
            <person name="Weber T."/>
        </authorList>
    </citation>
    <scope>NUCLEOTIDE SEQUENCE</scope>
    <source>
        <strain evidence="11">NBC_00436</strain>
    </source>
</reference>
<evidence type="ECO:0000256" key="2">
    <source>
        <dbReference type="ARBA" id="ARBA00010072"/>
    </source>
</evidence>
<evidence type="ECO:0000256" key="8">
    <source>
        <dbReference type="ARBA" id="ARBA00023136"/>
    </source>
</evidence>
<dbReference type="PROSITE" id="PS50928">
    <property type="entry name" value="ABC_TM1"/>
    <property type="match status" value="1"/>
</dbReference>
<keyword evidence="6 9" id="KW-0812">Transmembrane</keyword>
<dbReference type="InterPro" id="IPR035906">
    <property type="entry name" value="MetI-like_sf"/>
</dbReference>
<dbReference type="InterPro" id="IPR051613">
    <property type="entry name" value="ABC_transp_permease_HisMQ"/>
</dbReference>
<dbReference type="SUPFAM" id="SSF161098">
    <property type="entry name" value="MetI-like"/>
    <property type="match status" value="1"/>
</dbReference>
<gene>
    <name evidence="11" type="ORF">NWE54_09755</name>
</gene>
<evidence type="ECO:0000256" key="1">
    <source>
        <dbReference type="ARBA" id="ARBA00004429"/>
    </source>
</evidence>
<feature type="transmembrane region" description="Helical" evidence="9">
    <location>
        <begin position="23"/>
        <end position="45"/>
    </location>
</feature>
<dbReference type="PANTHER" id="PTHR30133">
    <property type="entry name" value="CATIONIC AMINO ACID TRANSPORTER, MEMBRANE COMPONENT"/>
    <property type="match status" value="1"/>
</dbReference>
<keyword evidence="4" id="KW-1003">Cell membrane</keyword>
<dbReference type="PANTHER" id="PTHR30133:SF2">
    <property type="entry name" value="ARGININE ABC TRANSPORTER PERMEASE PROTEIN ARTQ"/>
    <property type="match status" value="1"/>
</dbReference>
<keyword evidence="3 9" id="KW-0813">Transport</keyword>
<proteinExistence type="inferred from homology"/>
<feature type="transmembrane region" description="Helical" evidence="9">
    <location>
        <begin position="199"/>
        <end position="221"/>
    </location>
</feature>
<evidence type="ECO:0000313" key="11">
    <source>
        <dbReference type="EMBL" id="UZF89038.1"/>
    </source>
</evidence>
<protein>
    <submittedName>
        <fullName evidence="11">ABC transporter permease subunit</fullName>
    </submittedName>
</protein>
<organism evidence="11">
    <name type="scientific">Bosea sp. NBC_00436</name>
    <dbReference type="NCBI Taxonomy" id="2969620"/>
    <lineage>
        <taxon>Bacteria</taxon>
        <taxon>Pseudomonadati</taxon>
        <taxon>Pseudomonadota</taxon>
        <taxon>Alphaproteobacteria</taxon>
        <taxon>Hyphomicrobiales</taxon>
        <taxon>Boseaceae</taxon>
        <taxon>Bosea</taxon>
    </lineage>
</organism>
<dbReference type="GO" id="GO:0043190">
    <property type="term" value="C:ATP-binding cassette (ABC) transporter complex"/>
    <property type="evidence" value="ECO:0007669"/>
    <property type="project" value="InterPro"/>
</dbReference>
<accession>A0A9E8CTJ3</accession>
<dbReference type="InterPro" id="IPR000515">
    <property type="entry name" value="MetI-like"/>
</dbReference>
<dbReference type="CDD" id="cd06261">
    <property type="entry name" value="TM_PBP2"/>
    <property type="match status" value="1"/>
</dbReference>
<evidence type="ECO:0000256" key="4">
    <source>
        <dbReference type="ARBA" id="ARBA00022475"/>
    </source>
</evidence>
<dbReference type="GO" id="GO:0022857">
    <property type="term" value="F:transmembrane transporter activity"/>
    <property type="evidence" value="ECO:0007669"/>
    <property type="project" value="InterPro"/>
</dbReference>
<keyword evidence="8 9" id="KW-0472">Membrane</keyword>
<dbReference type="Pfam" id="PF00528">
    <property type="entry name" value="BPD_transp_1"/>
    <property type="match status" value="1"/>
</dbReference>
<dbReference type="Gene3D" id="1.10.3720.10">
    <property type="entry name" value="MetI-like"/>
    <property type="match status" value="1"/>
</dbReference>
<evidence type="ECO:0000256" key="7">
    <source>
        <dbReference type="ARBA" id="ARBA00022989"/>
    </source>
</evidence>
<dbReference type="EMBL" id="CP102774">
    <property type="protein sequence ID" value="UZF89038.1"/>
    <property type="molecule type" value="Genomic_DNA"/>
</dbReference>
<evidence type="ECO:0000256" key="6">
    <source>
        <dbReference type="ARBA" id="ARBA00022692"/>
    </source>
</evidence>
<feature type="transmembrane region" description="Helical" evidence="9">
    <location>
        <begin position="155"/>
        <end position="179"/>
    </location>
</feature>
<dbReference type="InterPro" id="IPR010065">
    <property type="entry name" value="AA_ABC_transptr_permease_3TM"/>
</dbReference>
<keyword evidence="5" id="KW-0997">Cell inner membrane</keyword>
<evidence type="ECO:0000256" key="9">
    <source>
        <dbReference type="RuleBase" id="RU363032"/>
    </source>
</evidence>
<dbReference type="NCBIfam" id="TIGR01726">
    <property type="entry name" value="HEQRo_perm_3TM"/>
    <property type="match status" value="1"/>
</dbReference>
<evidence type="ECO:0000256" key="3">
    <source>
        <dbReference type="ARBA" id="ARBA00022448"/>
    </source>
</evidence>
<comment type="subcellular location">
    <subcellularLocation>
        <location evidence="1">Cell inner membrane</location>
        <topology evidence="1">Multi-pass membrane protein</topology>
    </subcellularLocation>
    <subcellularLocation>
        <location evidence="9">Cell membrane</location>
        <topology evidence="9">Multi-pass membrane protein</topology>
    </subcellularLocation>
</comment>
<evidence type="ECO:0000256" key="5">
    <source>
        <dbReference type="ARBA" id="ARBA00022519"/>
    </source>
</evidence>
<dbReference type="AlphaFoldDB" id="A0A9E8CTJ3"/>
<keyword evidence="7 9" id="KW-1133">Transmembrane helix</keyword>
<evidence type="ECO:0000259" key="10">
    <source>
        <dbReference type="PROSITE" id="PS50928"/>
    </source>
</evidence>
<comment type="similarity">
    <text evidence="2">Belongs to the binding-protein-dependent transport system permease family. HisMQ subfamily.</text>
</comment>
<feature type="transmembrane region" description="Helical" evidence="9">
    <location>
        <begin position="99"/>
        <end position="118"/>
    </location>
</feature>
<sequence>MTADLFQGWGTQLFWGTMVTLKVAFLALLAGLAIGLLVALAKLSASRFLRAAGDLYTTCIRGTPELLIILLVYFGSTVALSAALRWIGGPEASFEMPALGAGVLALSLVFGGYAAEIFRGAFLAIPPGQIEAAKAFGMSPLTLFIHIRLPLMWRYALPALGNIWISLIKNTSLISVVGLEELMRVSYIATSVTRSPFHFYMLAAIIYLLLTITNSLIIELLENRANRGVRRV</sequence>